<dbReference type="PROSITE" id="PS00028">
    <property type="entry name" value="ZINC_FINGER_C2H2_1"/>
    <property type="match status" value="1"/>
</dbReference>
<dbReference type="PROSITE" id="PS50157">
    <property type="entry name" value="ZINC_FINGER_C2H2_2"/>
    <property type="match status" value="1"/>
</dbReference>
<gene>
    <name evidence="4" type="ORF">K491DRAFT_685671</name>
</gene>
<accession>A0A6A6SM77</accession>
<evidence type="ECO:0000256" key="1">
    <source>
        <dbReference type="PROSITE-ProRule" id="PRU00042"/>
    </source>
</evidence>
<keyword evidence="1" id="KW-0862">Zinc</keyword>
<evidence type="ECO:0000256" key="2">
    <source>
        <dbReference type="SAM" id="MobiDB-lite"/>
    </source>
</evidence>
<proteinExistence type="predicted"/>
<sequence>MPPRKNAAPSNALRTFFCDICQKGYPRQPDYENHLRSYDHNHRQRLADMKKLTAAQNETSGEKKRGVDDMKAISVDTPEKKVGGGLRFTKVGAPAAGGGASRFKKVGVTVPDANKTEETDKITEAEKKAKDEEEKLLRQQEQVQKRLEELRARRASEKTQSLVPAPAPAVEKAQDEVKEDEDVVMAEASTQQEAGEEITWEQYDFTKPTGCDHASCPGCKVDGIWDDDFEPIAV</sequence>
<dbReference type="PANTHER" id="PTHR47251">
    <property type="entry name" value="FINGER DOMAIN PROTEIN, PUTATIVE (AFU_ORTHOLOGUE AFUA_3G04180)-RELATED"/>
    <property type="match status" value="1"/>
</dbReference>
<keyword evidence="1" id="KW-0479">Metal-binding</keyword>
<evidence type="ECO:0000313" key="4">
    <source>
        <dbReference type="EMBL" id="KAF2647264.1"/>
    </source>
</evidence>
<feature type="region of interest" description="Disordered" evidence="2">
    <location>
        <begin position="153"/>
        <end position="181"/>
    </location>
</feature>
<dbReference type="SUPFAM" id="SSF57667">
    <property type="entry name" value="beta-beta-alpha zinc fingers"/>
    <property type="match status" value="1"/>
</dbReference>
<name>A0A6A6SM77_9PLEO</name>
<dbReference type="AlphaFoldDB" id="A0A6A6SM77"/>
<dbReference type="PANTHER" id="PTHR47251:SF1">
    <property type="entry name" value="FINGER DOMAIN PROTEIN, PUTATIVE (AFU_ORTHOLOGUE AFUA_3G04180)-RELATED"/>
    <property type="match status" value="1"/>
</dbReference>
<dbReference type="InterPro" id="IPR036236">
    <property type="entry name" value="Znf_C2H2_sf"/>
</dbReference>
<feature type="compositionally biased region" description="Basic and acidic residues" evidence="2">
    <location>
        <begin position="60"/>
        <end position="82"/>
    </location>
</feature>
<keyword evidence="1" id="KW-0863">Zinc-finger</keyword>
<dbReference type="EMBL" id="MU004647">
    <property type="protein sequence ID" value="KAF2647264.1"/>
    <property type="molecule type" value="Genomic_DNA"/>
</dbReference>
<organism evidence="4 5">
    <name type="scientific">Lophiostoma macrostomum CBS 122681</name>
    <dbReference type="NCBI Taxonomy" id="1314788"/>
    <lineage>
        <taxon>Eukaryota</taxon>
        <taxon>Fungi</taxon>
        <taxon>Dikarya</taxon>
        <taxon>Ascomycota</taxon>
        <taxon>Pezizomycotina</taxon>
        <taxon>Dothideomycetes</taxon>
        <taxon>Pleosporomycetidae</taxon>
        <taxon>Pleosporales</taxon>
        <taxon>Lophiostomataceae</taxon>
        <taxon>Lophiostoma</taxon>
    </lineage>
</organism>
<dbReference type="InterPro" id="IPR013087">
    <property type="entry name" value="Znf_C2H2_type"/>
</dbReference>
<dbReference type="Proteomes" id="UP000799324">
    <property type="component" value="Unassembled WGS sequence"/>
</dbReference>
<reference evidence="4" key="1">
    <citation type="journal article" date="2020" name="Stud. Mycol.">
        <title>101 Dothideomycetes genomes: a test case for predicting lifestyles and emergence of pathogens.</title>
        <authorList>
            <person name="Haridas S."/>
            <person name="Albert R."/>
            <person name="Binder M."/>
            <person name="Bloem J."/>
            <person name="Labutti K."/>
            <person name="Salamov A."/>
            <person name="Andreopoulos B."/>
            <person name="Baker S."/>
            <person name="Barry K."/>
            <person name="Bills G."/>
            <person name="Bluhm B."/>
            <person name="Cannon C."/>
            <person name="Castanera R."/>
            <person name="Culley D."/>
            <person name="Daum C."/>
            <person name="Ezra D."/>
            <person name="Gonzalez J."/>
            <person name="Henrissat B."/>
            <person name="Kuo A."/>
            <person name="Liang C."/>
            <person name="Lipzen A."/>
            <person name="Lutzoni F."/>
            <person name="Magnuson J."/>
            <person name="Mondo S."/>
            <person name="Nolan M."/>
            <person name="Ohm R."/>
            <person name="Pangilinan J."/>
            <person name="Park H.-J."/>
            <person name="Ramirez L."/>
            <person name="Alfaro M."/>
            <person name="Sun H."/>
            <person name="Tritt A."/>
            <person name="Yoshinaga Y."/>
            <person name="Zwiers L.-H."/>
            <person name="Turgeon B."/>
            <person name="Goodwin S."/>
            <person name="Spatafora J."/>
            <person name="Crous P."/>
            <person name="Grigoriev I."/>
        </authorList>
    </citation>
    <scope>NUCLEOTIDE SEQUENCE</scope>
    <source>
        <strain evidence="4">CBS 122681</strain>
    </source>
</reference>
<feature type="region of interest" description="Disordered" evidence="2">
    <location>
        <begin position="52"/>
        <end position="140"/>
    </location>
</feature>
<protein>
    <recommendedName>
        <fullName evidence="3">C2H2-type domain-containing protein</fullName>
    </recommendedName>
</protein>
<evidence type="ECO:0000259" key="3">
    <source>
        <dbReference type="PROSITE" id="PS50157"/>
    </source>
</evidence>
<dbReference type="Pfam" id="PF12874">
    <property type="entry name" value="zf-met"/>
    <property type="match status" value="1"/>
</dbReference>
<evidence type="ECO:0000313" key="5">
    <source>
        <dbReference type="Proteomes" id="UP000799324"/>
    </source>
</evidence>
<dbReference type="OrthoDB" id="4822at2759"/>
<dbReference type="GO" id="GO:0008270">
    <property type="term" value="F:zinc ion binding"/>
    <property type="evidence" value="ECO:0007669"/>
    <property type="project" value="UniProtKB-KW"/>
</dbReference>
<feature type="domain" description="C2H2-type" evidence="3">
    <location>
        <begin position="16"/>
        <end position="45"/>
    </location>
</feature>
<feature type="compositionally biased region" description="Basic and acidic residues" evidence="2">
    <location>
        <begin position="114"/>
        <end position="140"/>
    </location>
</feature>
<keyword evidence="5" id="KW-1185">Reference proteome</keyword>